<evidence type="ECO:0000313" key="2">
    <source>
        <dbReference type="Proteomes" id="UP000255207"/>
    </source>
</evidence>
<sequence length="85" mass="9710">MEIRYLSNVAASAAPPPRHGNHAHFVVLPSCDGWKVCFFYDGRGDFGYLERFLSPEGEIIEPWTLPETDRRAGLRLWARTPLTLH</sequence>
<reference evidence="2" key="1">
    <citation type="submission" date="2018-07" db="EMBL/GenBank/DDBJ databases">
        <authorList>
            <person name="Safronova V.I."/>
            <person name="Chirak E.R."/>
            <person name="Sazanova A.L."/>
        </authorList>
    </citation>
    <scope>NUCLEOTIDE SEQUENCE [LARGE SCALE GENOMIC DNA]</scope>
    <source>
        <strain evidence="2">RCAM04685</strain>
    </source>
</reference>
<gene>
    <name evidence="1" type="ORF">DWE98_26240</name>
</gene>
<dbReference type="EMBL" id="QQTP01000022">
    <property type="protein sequence ID" value="RDJ20136.1"/>
    <property type="molecule type" value="Genomic_DNA"/>
</dbReference>
<protein>
    <submittedName>
        <fullName evidence="1">Uncharacterized protein</fullName>
    </submittedName>
</protein>
<proteinExistence type="predicted"/>
<name>A0A370KYY7_9HYPH</name>
<evidence type="ECO:0000313" key="1">
    <source>
        <dbReference type="EMBL" id="RDJ20136.1"/>
    </source>
</evidence>
<dbReference type="AlphaFoldDB" id="A0A370KYY7"/>
<comment type="caution">
    <text evidence="1">The sequence shown here is derived from an EMBL/GenBank/DDBJ whole genome shotgun (WGS) entry which is preliminary data.</text>
</comment>
<dbReference type="Proteomes" id="UP000255207">
    <property type="component" value="Unassembled WGS sequence"/>
</dbReference>
<keyword evidence="2" id="KW-1185">Reference proteome</keyword>
<organism evidence="1 2">
    <name type="scientific">Bosea caraganae</name>
    <dbReference type="NCBI Taxonomy" id="2763117"/>
    <lineage>
        <taxon>Bacteria</taxon>
        <taxon>Pseudomonadati</taxon>
        <taxon>Pseudomonadota</taxon>
        <taxon>Alphaproteobacteria</taxon>
        <taxon>Hyphomicrobiales</taxon>
        <taxon>Boseaceae</taxon>
        <taxon>Bosea</taxon>
    </lineage>
</organism>
<accession>A0A370KYY7</accession>